<gene>
    <name evidence="1" type="ORF">AYBTSS11_LOCUS7282</name>
</gene>
<evidence type="ECO:0000313" key="1">
    <source>
        <dbReference type="EMBL" id="CAJ1936080.1"/>
    </source>
</evidence>
<dbReference type="Proteomes" id="UP001189624">
    <property type="component" value="Chromosome 3"/>
</dbReference>
<dbReference type="Gramene" id="rna-AYBTSS11_LOCUS7282">
    <property type="protein sequence ID" value="CAJ1936080.1"/>
    <property type="gene ID" value="gene-AYBTSS11_LOCUS7282"/>
</dbReference>
<dbReference type="EMBL" id="OY731400">
    <property type="protein sequence ID" value="CAJ1936080.1"/>
    <property type="molecule type" value="Genomic_DNA"/>
</dbReference>
<reference evidence="1" key="1">
    <citation type="submission" date="2023-10" db="EMBL/GenBank/DDBJ databases">
        <authorList>
            <person name="Domelevo Entfellner J.-B."/>
        </authorList>
    </citation>
    <scope>NUCLEOTIDE SEQUENCE</scope>
</reference>
<organism evidence="1 2">
    <name type="scientific">Sphenostylis stenocarpa</name>
    <dbReference type="NCBI Taxonomy" id="92480"/>
    <lineage>
        <taxon>Eukaryota</taxon>
        <taxon>Viridiplantae</taxon>
        <taxon>Streptophyta</taxon>
        <taxon>Embryophyta</taxon>
        <taxon>Tracheophyta</taxon>
        <taxon>Spermatophyta</taxon>
        <taxon>Magnoliopsida</taxon>
        <taxon>eudicotyledons</taxon>
        <taxon>Gunneridae</taxon>
        <taxon>Pentapetalae</taxon>
        <taxon>rosids</taxon>
        <taxon>fabids</taxon>
        <taxon>Fabales</taxon>
        <taxon>Fabaceae</taxon>
        <taxon>Papilionoideae</taxon>
        <taxon>50 kb inversion clade</taxon>
        <taxon>NPAAA clade</taxon>
        <taxon>indigoferoid/millettioid clade</taxon>
        <taxon>Phaseoleae</taxon>
        <taxon>Sphenostylis</taxon>
    </lineage>
</organism>
<keyword evidence="2" id="KW-1185">Reference proteome</keyword>
<evidence type="ECO:0000313" key="2">
    <source>
        <dbReference type="Proteomes" id="UP001189624"/>
    </source>
</evidence>
<proteinExistence type="predicted"/>
<dbReference type="AlphaFoldDB" id="A0AA86SCX3"/>
<accession>A0AA86SCX3</accession>
<sequence length="88" mass="9933">MNRITPSKVTFEISSIKNNPHLYLLGYPKPNILKKFVSGSILLVHGLDTLKIQFLSCPFSNHNNHVAVFFQPFLCKLKKSTGTFKVKG</sequence>
<protein>
    <submittedName>
        <fullName evidence="1">Uncharacterized protein</fullName>
    </submittedName>
</protein>
<name>A0AA86SCX3_9FABA</name>